<sequence length="432" mass="50039">MAQQLTQTMASLETTDGCEDRQQPQIYAKDSLDRFGDDLCALIVSYLSRDDRFRCECVSKQFQRTVFLTVVDITLSDRFMQKLLTNAKTIDTKMLATIAIKFANIQTIDCRGIDFEYEEHIPVVLAIFRDNCLHLREIHCNLWQNSGQTMPTIGPLVTRINVMDNNMDTQSLSHCHRLSHLSVRHLSQVFDTSGQLMAKNLNTFELYFYSNDDYHRLSAFVAHNQSLKCLFVKCCKLFTHDTMTGLSAQLSRLTQLRELTLGCVIMGIHHSLDSWRTIGIHCQQLQRLALDCYKSNLKSLDSLPYYRRLKRLRLRIYADIDEIVLDPLRHCQRLTHLDIFLVPMRAKAVEIVSNNCPQLQYLYIHSLMDAESLSHLSRLPALQMLVIKPNVFTDLSDNDFLDLLSRSPKLKTIKIIQYNSATFYFHNKPFIN</sequence>
<dbReference type="Proteomes" id="UP000759131">
    <property type="component" value="Unassembled WGS sequence"/>
</dbReference>
<keyword evidence="2" id="KW-1185">Reference proteome</keyword>
<name>A0A7R9KH58_9ACAR</name>
<dbReference type="GO" id="GO:0019005">
    <property type="term" value="C:SCF ubiquitin ligase complex"/>
    <property type="evidence" value="ECO:0007669"/>
    <property type="project" value="TreeGrafter"/>
</dbReference>
<dbReference type="SUPFAM" id="SSF52047">
    <property type="entry name" value="RNI-like"/>
    <property type="match status" value="1"/>
</dbReference>
<gene>
    <name evidence="1" type="ORF">OSB1V03_LOCUS3498</name>
</gene>
<dbReference type="GO" id="GO:0031146">
    <property type="term" value="P:SCF-dependent proteasomal ubiquitin-dependent protein catabolic process"/>
    <property type="evidence" value="ECO:0007669"/>
    <property type="project" value="TreeGrafter"/>
</dbReference>
<dbReference type="InterPro" id="IPR036047">
    <property type="entry name" value="F-box-like_dom_sf"/>
</dbReference>
<dbReference type="AlphaFoldDB" id="A0A7R9KH58"/>
<dbReference type="OrthoDB" id="3219396at2759"/>
<proteinExistence type="predicted"/>
<organism evidence="1">
    <name type="scientific">Medioppia subpectinata</name>
    <dbReference type="NCBI Taxonomy" id="1979941"/>
    <lineage>
        <taxon>Eukaryota</taxon>
        <taxon>Metazoa</taxon>
        <taxon>Ecdysozoa</taxon>
        <taxon>Arthropoda</taxon>
        <taxon>Chelicerata</taxon>
        <taxon>Arachnida</taxon>
        <taxon>Acari</taxon>
        <taxon>Acariformes</taxon>
        <taxon>Sarcoptiformes</taxon>
        <taxon>Oribatida</taxon>
        <taxon>Brachypylina</taxon>
        <taxon>Oppioidea</taxon>
        <taxon>Oppiidae</taxon>
        <taxon>Medioppia</taxon>
    </lineage>
</organism>
<accession>A0A7R9KH58</accession>
<protein>
    <recommendedName>
        <fullName evidence="3">F-box domain-containing protein</fullName>
    </recommendedName>
</protein>
<evidence type="ECO:0008006" key="3">
    <source>
        <dbReference type="Google" id="ProtNLM"/>
    </source>
</evidence>
<dbReference type="PANTHER" id="PTHR13318">
    <property type="entry name" value="PARTNER OF PAIRED, ISOFORM B-RELATED"/>
    <property type="match status" value="1"/>
</dbReference>
<evidence type="ECO:0000313" key="2">
    <source>
        <dbReference type="Proteomes" id="UP000759131"/>
    </source>
</evidence>
<dbReference type="EMBL" id="CAJPIZ010001426">
    <property type="protein sequence ID" value="CAG2103467.1"/>
    <property type="molecule type" value="Genomic_DNA"/>
</dbReference>
<dbReference type="EMBL" id="OC856001">
    <property type="protein sequence ID" value="CAD7623037.1"/>
    <property type="molecule type" value="Genomic_DNA"/>
</dbReference>
<reference evidence="1" key="1">
    <citation type="submission" date="2020-11" db="EMBL/GenBank/DDBJ databases">
        <authorList>
            <person name="Tran Van P."/>
        </authorList>
    </citation>
    <scope>NUCLEOTIDE SEQUENCE</scope>
</reference>
<dbReference type="InterPro" id="IPR032675">
    <property type="entry name" value="LRR_dom_sf"/>
</dbReference>
<evidence type="ECO:0000313" key="1">
    <source>
        <dbReference type="EMBL" id="CAD7623037.1"/>
    </source>
</evidence>
<dbReference type="SUPFAM" id="SSF81383">
    <property type="entry name" value="F-box domain"/>
    <property type="match status" value="1"/>
</dbReference>
<dbReference type="Gene3D" id="3.80.10.10">
    <property type="entry name" value="Ribonuclease Inhibitor"/>
    <property type="match status" value="2"/>
</dbReference>